<gene>
    <name evidence="4" type="ORF">PHSY_003508</name>
</gene>
<feature type="transmembrane region" description="Helical" evidence="2">
    <location>
        <begin position="193"/>
        <end position="214"/>
    </location>
</feature>
<sequence>MAAKQAAEKLISEHLVAVFSKSYCPYCSQAKSVIDKLGLDKSKVGILELDQMGSDGADIQDPLGFPLSDNATIQELTTLIDALALKIYPKGYWQLTWTLNAINLATFFSVAVALRKYRSRNNTVPFWLFKLEHRPYHVHQVNQVKRWLKVSFHRRFLTRTSPSTCIVEADGPQLGTSGGSRAQVRKEDQPRMGWFITASCVNCHLILTSIYVILLGLQVVESYLIRVPIAPAALFEPAMLENIMLLSIFSTAYFSALGYIALLLPFAPPWFWNGTVVLLYVQALALGLSAGTKVALASVKLDEYRTFVYEAVQVLSHYDTALDIRQATSPSILIGIAKDAYSESLNLKKWQVIYSELVALAGYIITVSYAGILACLIRIVAKELVQLRGRHTPHSEVNAKGASKPDGFSISPLAATLSIIPAPASQVLEAAFRPSLSVVDRSSLPPLTTARSPSTTSPQGALCLPSTEDSRNLTRCSTPEVVAFENIGLRASRSSALAAKRVLPPDMASVTVDAISRNIEARRRFPTHGSDSAEQDVSSRERCRWFPDSSDSCTTRGTSLNESESTSRLELGPKIRKDWRPAPWQTAAFHEDIATHEGYLAVCRFLFNCIIDHTAIMLQSFSFACHSVVLARTFDRDYPHNAQAANTTLEVATMASATLFTVLYVVNCLNLFAPFLLFPASQVKLASMLASLTVPDFRLDGDRDLEEPAIERLQTGRKKRQKSDANSSGRTSSESDSNASRLKHQDSTKSFMSLTYNSRAFIANGDTEVQAKQARNSSLRSTLGSIRDKRVVIRTTSDASLSDFAFVPPACSQNFPAPPPRASSSSLSPAPGKQMIERQLSSNARKHSEKITIDDEGADGFASRAAAAVKWLRRSPAADLEPGASIRSPNAPNGLKHKVHGERDLSQSSSGQKLPVEAEDAGLGKKATTRPFAWVFAPFASQRQPDTRGNCATSTDILGTHQRPQNEPLGLQSGSTYDLTFYTSTQTNMEGYKPKGAQLVLDSLITSHALPIGGFYCHSNSIADSASALRLQNREAYIESRSDVSASAKHSHAQGDDGDEERYHERVDVSVHAQQRIDKQRHKAKKSSHIAPDVVSVVEELGALDEGTKRRRQRLRQQVREQSGAGGSSGNMVNAAAALTSSRKDPVDKVGDEVDVKRDNRTSLQNSIGHTNRFATTSPFLSVEEGCTGGEHDSPPSTFGRSTQHTVPEFVARSATPTSWSSSDPHRLSIDDHHRTTISIPLHYMSHSASAIVFTSDDDSDAGDEEEEEEYVEDEETASNRAVGDDDDGISVVSDTFGR</sequence>
<keyword evidence="2" id="KW-1133">Transmembrane helix</keyword>
<evidence type="ECO:0000313" key="4">
    <source>
        <dbReference type="EMBL" id="GAC95930.1"/>
    </source>
</evidence>
<dbReference type="Proteomes" id="UP000014071">
    <property type="component" value="Unassembled WGS sequence"/>
</dbReference>
<dbReference type="InterPro" id="IPR036249">
    <property type="entry name" value="Thioredoxin-like_sf"/>
</dbReference>
<evidence type="ECO:0000259" key="3">
    <source>
        <dbReference type="Pfam" id="PF00462"/>
    </source>
</evidence>
<dbReference type="OrthoDB" id="2551084at2759"/>
<dbReference type="Pfam" id="PF00462">
    <property type="entry name" value="Glutaredoxin"/>
    <property type="match status" value="1"/>
</dbReference>
<dbReference type="GO" id="GO:0005737">
    <property type="term" value="C:cytoplasm"/>
    <property type="evidence" value="ECO:0007669"/>
    <property type="project" value="TreeGrafter"/>
</dbReference>
<dbReference type="GO" id="GO:0034599">
    <property type="term" value="P:cellular response to oxidative stress"/>
    <property type="evidence" value="ECO:0007669"/>
    <property type="project" value="TreeGrafter"/>
</dbReference>
<keyword evidence="2" id="KW-0812">Transmembrane</keyword>
<feature type="region of interest" description="Disordered" evidence="1">
    <location>
        <begin position="443"/>
        <end position="466"/>
    </location>
</feature>
<name>R9PCY3_PSEHS</name>
<dbReference type="eggNOG" id="ENOG502TEE2">
    <property type="taxonomic scope" value="Eukaryota"/>
</dbReference>
<dbReference type="PROSITE" id="PS00195">
    <property type="entry name" value="GLUTAREDOXIN_1"/>
    <property type="match status" value="1"/>
</dbReference>
<dbReference type="InterPro" id="IPR002109">
    <property type="entry name" value="Glutaredoxin"/>
</dbReference>
<feature type="compositionally biased region" description="Polar residues" evidence="1">
    <location>
        <begin position="724"/>
        <end position="740"/>
    </location>
</feature>
<feature type="transmembrane region" description="Helical" evidence="2">
    <location>
        <begin position="276"/>
        <end position="296"/>
    </location>
</feature>
<dbReference type="InterPro" id="IPR011767">
    <property type="entry name" value="GLR_AS"/>
</dbReference>
<feature type="transmembrane region" description="Helical" evidence="2">
    <location>
        <begin position="657"/>
        <end position="678"/>
    </location>
</feature>
<accession>R9PCY3</accession>
<dbReference type="GO" id="GO:0005634">
    <property type="term" value="C:nucleus"/>
    <property type="evidence" value="ECO:0007669"/>
    <property type="project" value="TreeGrafter"/>
</dbReference>
<evidence type="ECO:0000313" key="5">
    <source>
        <dbReference type="Proteomes" id="UP000014071"/>
    </source>
</evidence>
<feature type="compositionally biased region" description="Acidic residues" evidence="1">
    <location>
        <begin position="1256"/>
        <end position="1277"/>
    </location>
</feature>
<dbReference type="Gene3D" id="3.40.30.10">
    <property type="entry name" value="Glutaredoxin"/>
    <property type="match status" value="1"/>
</dbReference>
<keyword evidence="5" id="KW-1185">Reference proteome</keyword>
<proteinExistence type="predicted"/>
<dbReference type="GeneID" id="24108796"/>
<dbReference type="PROSITE" id="PS51354">
    <property type="entry name" value="GLUTAREDOXIN_2"/>
    <property type="match status" value="1"/>
</dbReference>
<feature type="transmembrane region" description="Helical" evidence="2">
    <location>
        <begin position="357"/>
        <end position="381"/>
    </location>
</feature>
<feature type="compositionally biased region" description="Low complexity" evidence="1">
    <location>
        <begin position="1290"/>
        <end position="1299"/>
    </location>
</feature>
<feature type="region of interest" description="Disordered" evidence="1">
    <location>
        <begin position="1041"/>
        <end position="1062"/>
    </location>
</feature>
<feature type="transmembrane region" description="Helical" evidence="2">
    <location>
        <begin position="243"/>
        <end position="264"/>
    </location>
</feature>
<dbReference type="EMBL" id="DF238799">
    <property type="protein sequence ID" value="GAC95930.1"/>
    <property type="molecule type" value="Genomic_DNA"/>
</dbReference>
<feature type="transmembrane region" description="Helical" evidence="2">
    <location>
        <begin position="95"/>
        <end position="114"/>
    </location>
</feature>
<protein>
    <submittedName>
        <fullName evidence="4">Potential glutaredoxin</fullName>
    </submittedName>
</protein>
<feature type="region of interest" description="Disordered" evidence="1">
    <location>
        <begin position="1109"/>
        <end position="1132"/>
    </location>
</feature>
<reference evidence="5" key="1">
    <citation type="journal article" date="2013" name="Genome Announc.">
        <title>Draft genome sequence of the basidiomycetous yeast-like fungus Pseudozyma hubeiensis SY62, which produces an abundant amount of the biosurfactant mannosylerythritol lipids.</title>
        <authorList>
            <person name="Konishi M."/>
            <person name="Hatada Y."/>
            <person name="Horiuchi J."/>
        </authorList>
    </citation>
    <scope>NUCLEOTIDE SEQUENCE [LARGE SCALE GENOMIC DNA]</scope>
    <source>
        <strain evidence="5">SY62</strain>
    </source>
</reference>
<feature type="region of interest" description="Disordered" evidence="1">
    <location>
        <begin position="708"/>
        <end position="746"/>
    </location>
</feature>
<feature type="region of interest" description="Disordered" evidence="1">
    <location>
        <begin position="1254"/>
        <end position="1299"/>
    </location>
</feature>
<feature type="region of interest" description="Disordered" evidence="1">
    <location>
        <begin position="880"/>
        <end position="922"/>
    </location>
</feature>
<dbReference type="STRING" id="1305764.R9PCY3"/>
<dbReference type="HOGENOM" id="CLU_006357_0_0_1"/>
<feature type="compositionally biased region" description="Polar residues" evidence="1">
    <location>
        <begin position="445"/>
        <end position="459"/>
    </location>
</feature>
<dbReference type="PANTHER" id="PTHR45694">
    <property type="entry name" value="GLUTAREDOXIN 2"/>
    <property type="match status" value="1"/>
</dbReference>
<dbReference type="RefSeq" id="XP_012189517.1">
    <property type="nucleotide sequence ID" value="XM_012334127.1"/>
</dbReference>
<evidence type="ECO:0000256" key="2">
    <source>
        <dbReference type="SAM" id="Phobius"/>
    </source>
</evidence>
<dbReference type="SUPFAM" id="SSF52833">
    <property type="entry name" value="Thioredoxin-like"/>
    <property type="match status" value="1"/>
</dbReference>
<evidence type="ECO:0000256" key="1">
    <source>
        <dbReference type="SAM" id="MobiDB-lite"/>
    </source>
</evidence>
<dbReference type="PANTHER" id="PTHR45694:SF18">
    <property type="entry name" value="GLUTAREDOXIN-1-RELATED"/>
    <property type="match status" value="1"/>
</dbReference>
<dbReference type="GO" id="GO:0015038">
    <property type="term" value="F:glutathione disulfide oxidoreductase activity"/>
    <property type="evidence" value="ECO:0007669"/>
    <property type="project" value="TreeGrafter"/>
</dbReference>
<keyword evidence="2" id="KW-0472">Membrane</keyword>
<organism evidence="4 5">
    <name type="scientific">Pseudozyma hubeiensis (strain SY62)</name>
    <name type="common">Yeast</name>
    <dbReference type="NCBI Taxonomy" id="1305764"/>
    <lineage>
        <taxon>Eukaryota</taxon>
        <taxon>Fungi</taxon>
        <taxon>Dikarya</taxon>
        <taxon>Basidiomycota</taxon>
        <taxon>Ustilaginomycotina</taxon>
        <taxon>Ustilaginomycetes</taxon>
        <taxon>Ustilaginales</taxon>
        <taxon>Ustilaginaceae</taxon>
        <taxon>Pseudozyma</taxon>
    </lineage>
</organism>
<feature type="domain" description="Glutaredoxin" evidence="3">
    <location>
        <begin position="16"/>
        <end position="49"/>
    </location>
</feature>